<dbReference type="eggNOG" id="KOG0039">
    <property type="taxonomic scope" value="Eukaryota"/>
</dbReference>
<dbReference type="OrthoDB" id="10006946at2759"/>
<dbReference type="KEGG" id="ure:UREG_02030"/>
<feature type="domain" description="Ferric oxidoreductase" evidence="7">
    <location>
        <begin position="113"/>
        <end position="231"/>
    </location>
</feature>
<dbReference type="VEuPathDB" id="FungiDB:UREG_02030"/>
<keyword evidence="5 6" id="KW-0472">Membrane</keyword>
<evidence type="ECO:0000313" key="9">
    <source>
        <dbReference type="Proteomes" id="UP000002058"/>
    </source>
</evidence>
<dbReference type="OMA" id="WPYHFIS"/>
<evidence type="ECO:0000256" key="4">
    <source>
        <dbReference type="ARBA" id="ARBA00023065"/>
    </source>
</evidence>
<keyword evidence="4" id="KW-0813">Transport</keyword>
<keyword evidence="3 6" id="KW-1133">Transmembrane helix</keyword>
<feature type="transmembrane region" description="Helical" evidence="6">
    <location>
        <begin position="82"/>
        <end position="99"/>
    </location>
</feature>
<accession>C4JK73</accession>
<evidence type="ECO:0000256" key="5">
    <source>
        <dbReference type="ARBA" id="ARBA00023136"/>
    </source>
</evidence>
<feature type="transmembrane region" description="Helical" evidence="6">
    <location>
        <begin position="111"/>
        <end position="130"/>
    </location>
</feature>
<feature type="transmembrane region" description="Helical" evidence="6">
    <location>
        <begin position="217"/>
        <end position="236"/>
    </location>
</feature>
<dbReference type="RefSeq" id="XP_002542514.1">
    <property type="nucleotide sequence ID" value="XM_002542468.1"/>
</dbReference>
<dbReference type="AlphaFoldDB" id="C4JK73"/>
<dbReference type="GeneID" id="8440467"/>
<dbReference type="GO" id="GO:0006811">
    <property type="term" value="P:monoatomic ion transport"/>
    <property type="evidence" value="ECO:0007669"/>
    <property type="project" value="UniProtKB-KW"/>
</dbReference>
<name>C4JK73_UNCRE</name>
<dbReference type="EMBL" id="CH476615">
    <property type="protein sequence ID" value="EEP77181.1"/>
    <property type="molecule type" value="Genomic_DNA"/>
</dbReference>
<dbReference type="GO" id="GO:0016491">
    <property type="term" value="F:oxidoreductase activity"/>
    <property type="evidence" value="ECO:0007669"/>
    <property type="project" value="UniProtKB-ARBA"/>
</dbReference>
<evidence type="ECO:0000313" key="8">
    <source>
        <dbReference type="EMBL" id="EEP77181.1"/>
    </source>
</evidence>
<feature type="transmembrane region" description="Helical" evidence="6">
    <location>
        <begin position="187"/>
        <end position="205"/>
    </location>
</feature>
<organism evidence="8 9">
    <name type="scientific">Uncinocarpus reesii (strain UAMH 1704)</name>
    <dbReference type="NCBI Taxonomy" id="336963"/>
    <lineage>
        <taxon>Eukaryota</taxon>
        <taxon>Fungi</taxon>
        <taxon>Dikarya</taxon>
        <taxon>Ascomycota</taxon>
        <taxon>Pezizomycotina</taxon>
        <taxon>Eurotiomycetes</taxon>
        <taxon>Eurotiomycetidae</taxon>
        <taxon>Onygenales</taxon>
        <taxon>Onygenaceae</taxon>
        <taxon>Uncinocarpus</taxon>
    </lineage>
</organism>
<keyword evidence="4" id="KW-0406">Ion transport</keyword>
<dbReference type="Proteomes" id="UP000002058">
    <property type="component" value="Unassembled WGS sequence"/>
</dbReference>
<dbReference type="STRING" id="336963.C4JK73"/>
<reference evidence="9" key="1">
    <citation type="journal article" date="2009" name="Genome Res.">
        <title>Comparative genomic analyses of the human fungal pathogens Coccidioides and their relatives.</title>
        <authorList>
            <person name="Sharpton T.J."/>
            <person name="Stajich J.E."/>
            <person name="Rounsley S.D."/>
            <person name="Gardner M.J."/>
            <person name="Wortman J.R."/>
            <person name="Jordar V.S."/>
            <person name="Maiti R."/>
            <person name="Kodira C.D."/>
            <person name="Neafsey D.E."/>
            <person name="Zeng Q."/>
            <person name="Hung C.-Y."/>
            <person name="McMahan C."/>
            <person name="Muszewska A."/>
            <person name="Grynberg M."/>
            <person name="Mandel M.A."/>
            <person name="Kellner E.M."/>
            <person name="Barker B.M."/>
            <person name="Galgiani J.N."/>
            <person name="Orbach M.J."/>
            <person name="Kirkland T.N."/>
            <person name="Cole G.T."/>
            <person name="Henn M.R."/>
            <person name="Birren B.W."/>
            <person name="Taylor J.W."/>
        </authorList>
    </citation>
    <scope>NUCLEOTIDE SEQUENCE [LARGE SCALE GENOMIC DNA]</scope>
    <source>
        <strain evidence="9">UAMH 1704</strain>
    </source>
</reference>
<protein>
    <recommendedName>
        <fullName evidence="7">Ferric oxidoreductase domain-containing protein</fullName>
    </recommendedName>
</protein>
<evidence type="ECO:0000256" key="6">
    <source>
        <dbReference type="SAM" id="Phobius"/>
    </source>
</evidence>
<dbReference type="Pfam" id="PF01794">
    <property type="entry name" value="Ferric_reduct"/>
    <property type="match status" value="1"/>
</dbReference>
<sequence length="256" mass="28714">MSISRGPYRFLSLSAAQVQARRELLDLRGTIAQISALLLLLAASLYWRAVSAHSPAAGGKKTGKNWFDSPPVKGWRETRRQYLLTLAWGVWLVGLSAWRTDDDYLHLTKSLAHTAMATIPIQVLFAPKLASRSNFVLRLLGVRQAIFTPYHRLYGRLVLFPLLTLHAILYITFFMRQSLLAKRSSDADVQWGMAGIILAWAIWSMSSGGKTLTKRQFYLGHVAMVMGLLVVAYFHVVHVRRLPESSTGFNGWVNGS</sequence>
<keyword evidence="2 6" id="KW-0812">Transmembrane</keyword>
<feature type="transmembrane region" description="Helical" evidence="6">
    <location>
        <begin position="153"/>
        <end position="175"/>
    </location>
</feature>
<proteinExistence type="predicted"/>
<keyword evidence="9" id="KW-1185">Reference proteome</keyword>
<evidence type="ECO:0000256" key="1">
    <source>
        <dbReference type="ARBA" id="ARBA00004141"/>
    </source>
</evidence>
<dbReference type="HOGENOM" id="CLU_956381_0_0_1"/>
<comment type="subcellular location">
    <subcellularLocation>
        <location evidence="1">Membrane</location>
        <topology evidence="1">Multi-pass membrane protein</topology>
    </subcellularLocation>
</comment>
<evidence type="ECO:0000259" key="7">
    <source>
        <dbReference type="Pfam" id="PF01794"/>
    </source>
</evidence>
<gene>
    <name evidence="8" type="ORF">UREG_02030</name>
</gene>
<dbReference type="GO" id="GO:0016020">
    <property type="term" value="C:membrane"/>
    <property type="evidence" value="ECO:0007669"/>
    <property type="project" value="UniProtKB-SubCell"/>
</dbReference>
<dbReference type="InParanoid" id="C4JK73"/>
<dbReference type="InterPro" id="IPR013130">
    <property type="entry name" value="Fe3_Rdtase_TM_dom"/>
</dbReference>
<evidence type="ECO:0000256" key="2">
    <source>
        <dbReference type="ARBA" id="ARBA00022692"/>
    </source>
</evidence>
<evidence type="ECO:0000256" key="3">
    <source>
        <dbReference type="ARBA" id="ARBA00022989"/>
    </source>
</evidence>